<dbReference type="Gene3D" id="6.20.250.70">
    <property type="match status" value="1"/>
</dbReference>
<evidence type="ECO:0000256" key="1">
    <source>
        <dbReference type="SAM" id="MobiDB-lite"/>
    </source>
</evidence>
<dbReference type="Pfam" id="PF08208">
    <property type="entry name" value="RNA_polI_A34"/>
    <property type="match status" value="1"/>
</dbReference>
<dbReference type="GO" id="GO:0006360">
    <property type="term" value="P:transcription by RNA polymerase I"/>
    <property type="evidence" value="ECO:0007669"/>
    <property type="project" value="InterPro"/>
</dbReference>
<feature type="compositionally biased region" description="Basic residues" evidence="1">
    <location>
        <begin position="165"/>
        <end position="174"/>
    </location>
</feature>
<dbReference type="Proteomes" id="UP000078348">
    <property type="component" value="Unassembled WGS sequence"/>
</dbReference>
<evidence type="ECO:0000313" key="2">
    <source>
        <dbReference type="EMBL" id="OAO16505.1"/>
    </source>
</evidence>
<comment type="caution">
    <text evidence="2">The sequence shown here is derived from an EMBL/GenBank/DDBJ whole genome shotgun (WGS) entry which is preliminary data.</text>
</comment>
<protein>
    <submittedName>
        <fullName evidence="2">Uncharacterized protein</fullName>
    </submittedName>
</protein>
<accession>A0A196SHI3</accession>
<reference evidence="2 3" key="1">
    <citation type="submission" date="2016-05" db="EMBL/GenBank/DDBJ databases">
        <title>Nuclear genome of Blastocystis sp. subtype 1 NandII.</title>
        <authorList>
            <person name="Gentekaki E."/>
            <person name="Curtis B."/>
            <person name="Stairs C."/>
            <person name="Eme L."/>
            <person name="Herman E."/>
            <person name="Klimes V."/>
            <person name="Arias M.C."/>
            <person name="Elias M."/>
            <person name="Hilliou F."/>
            <person name="Klute M."/>
            <person name="Malik S.-B."/>
            <person name="Pightling A."/>
            <person name="Rachubinski R."/>
            <person name="Salas D."/>
            <person name="Schlacht A."/>
            <person name="Suga H."/>
            <person name="Archibald J."/>
            <person name="Ball S.G."/>
            <person name="Clark G."/>
            <person name="Dacks J."/>
            <person name="Van Der Giezen M."/>
            <person name="Tsaousis A."/>
            <person name="Roger A."/>
        </authorList>
    </citation>
    <scope>NUCLEOTIDE SEQUENCE [LARGE SCALE GENOMIC DNA]</scope>
    <source>
        <strain evidence="3">ATCC 50177 / NandII</strain>
    </source>
</reference>
<name>A0A196SHI3_BLAHN</name>
<proteinExistence type="predicted"/>
<dbReference type="EMBL" id="LXWW01000076">
    <property type="protein sequence ID" value="OAO16505.1"/>
    <property type="molecule type" value="Genomic_DNA"/>
</dbReference>
<dbReference type="InterPro" id="IPR013240">
    <property type="entry name" value="DNA-dir_RNA_pol1_su_RPA34"/>
</dbReference>
<evidence type="ECO:0000313" key="3">
    <source>
        <dbReference type="Proteomes" id="UP000078348"/>
    </source>
</evidence>
<dbReference type="AlphaFoldDB" id="A0A196SHI3"/>
<feature type="compositionally biased region" description="Basic and acidic residues" evidence="1">
    <location>
        <begin position="150"/>
        <end position="164"/>
    </location>
</feature>
<keyword evidence="3" id="KW-1185">Reference proteome</keyword>
<organism evidence="2 3">
    <name type="scientific">Blastocystis sp. subtype 1 (strain ATCC 50177 / NandII)</name>
    <dbReference type="NCBI Taxonomy" id="478820"/>
    <lineage>
        <taxon>Eukaryota</taxon>
        <taxon>Sar</taxon>
        <taxon>Stramenopiles</taxon>
        <taxon>Bigyra</taxon>
        <taxon>Opalozoa</taxon>
        <taxon>Opalinata</taxon>
        <taxon>Blastocystidae</taxon>
        <taxon>Blastocystis</taxon>
    </lineage>
</organism>
<dbReference type="OrthoDB" id="10498036at2759"/>
<gene>
    <name evidence="2" type="ORF">AV274_1752</name>
</gene>
<sequence>MSKTITPPVGYKAVTGNCSLPEKIVNKKDNEIWLIRAPKDFPEAELEKLQVDLKHGANVTKLSIGDRQYTVSVGDKEAVSQLFYCYKDEKKGVIPGRPFAHSIVISEAVPTESAYADFDGVGHDLPPVKQLTGLKLRYLPPGAGIVCKKEEEKKETKEVKEKKEKGKKKKTSKK</sequence>
<feature type="region of interest" description="Disordered" evidence="1">
    <location>
        <begin position="150"/>
        <end position="174"/>
    </location>
</feature>